<dbReference type="Proteomes" id="UP000229433">
    <property type="component" value="Unassembled WGS sequence"/>
</dbReference>
<keyword evidence="3" id="KW-1185">Reference proteome</keyword>
<dbReference type="InterPro" id="IPR038765">
    <property type="entry name" value="Papain-like_cys_pep_sf"/>
</dbReference>
<reference evidence="2 3" key="1">
    <citation type="submission" date="2017-08" db="EMBL/GenBank/DDBJ databases">
        <title>The whole genome shortgun sequences of strain Leeuwenhoekiella nanhaiensis G18 from the South China Sea.</title>
        <authorList>
            <person name="Liu Q."/>
        </authorList>
    </citation>
    <scope>NUCLEOTIDE SEQUENCE [LARGE SCALE GENOMIC DNA]</scope>
    <source>
        <strain evidence="2 3">G18</strain>
    </source>
</reference>
<dbReference type="PANTHER" id="PTHR33490:SF6">
    <property type="entry name" value="SLL1049 PROTEIN"/>
    <property type="match status" value="1"/>
</dbReference>
<name>A0A2G1VTU0_9FLAO</name>
<dbReference type="OrthoDB" id="9804872at2"/>
<organism evidence="2 3">
    <name type="scientific">Leeuwenhoekiella nanhaiensis</name>
    <dbReference type="NCBI Taxonomy" id="1655491"/>
    <lineage>
        <taxon>Bacteria</taxon>
        <taxon>Pseudomonadati</taxon>
        <taxon>Bacteroidota</taxon>
        <taxon>Flavobacteriia</taxon>
        <taxon>Flavobacteriales</taxon>
        <taxon>Flavobacteriaceae</taxon>
        <taxon>Leeuwenhoekiella</taxon>
    </lineage>
</organism>
<dbReference type="Pfam" id="PF01841">
    <property type="entry name" value="Transglut_core"/>
    <property type="match status" value="1"/>
</dbReference>
<evidence type="ECO:0000259" key="1">
    <source>
        <dbReference type="SMART" id="SM00460"/>
    </source>
</evidence>
<evidence type="ECO:0000313" key="3">
    <source>
        <dbReference type="Proteomes" id="UP000229433"/>
    </source>
</evidence>
<dbReference type="InterPro" id="IPR002931">
    <property type="entry name" value="Transglutaminase-like"/>
</dbReference>
<feature type="domain" description="Transglutaminase-like" evidence="1">
    <location>
        <begin position="170"/>
        <end position="235"/>
    </location>
</feature>
<dbReference type="SUPFAM" id="SSF54001">
    <property type="entry name" value="Cysteine proteinases"/>
    <property type="match status" value="1"/>
</dbReference>
<dbReference type="SMART" id="SM00460">
    <property type="entry name" value="TGc"/>
    <property type="match status" value="1"/>
</dbReference>
<dbReference type="RefSeq" id="WP_099645037.1">
    <property type="nucleotide sequence ID" value="NZ_KZ319288.1"/>
</dbReference>
<dbReference type="Gene3D" id="3.10.620.30">
    <property type="match status" value="1"/>
</dbReference>
<dbReference type="PANTHER" id="PTHR33490">
    <property type="entry name" value="BLR5614 PROTEIN-RELATED"/>
    <property type="match status" value="1"/>
</dbReference>
<comment type="caution">
    <text evidence="2">The sequence shown here is derived from an EMBL/GenBank/DDBJ whole genome shotgun (WGS) entry which is preliminary data.</text>
</comment>
<gene>
    <name evidence="2" type="ORF">CJ305_04360</name>
</gene>
<protein>
    <submittedName>
        <fullName evidence="2">Transglutaminase</fullName>
    </submittedName>
</protein>
<evidence type="ECO:0000313" key="2">
    <source>
        <dbReference type="EMBL" id="PHQ30202.1"/>
    </source>
</evidence>
<sequence>MEYTIKYKAKNSYETEVTDALWQFLIAPQDNESQKLRLAEFKNSLNAATEESTNSLNFNIYRVIQRKAFKSIEFEANFIVRKEEVNPFSALDSIYNAEHYELINSLDFRITHEQFLNATELTQFPKTGINFEFEENRSVFDNLQQLNNWLFSNFKFKQQVTDTRSTTEDFVSRGAGVCQDFTHLFLAIARHNKIPTRYTSGYLHQGNGYKGDSQMHAWAECYIPEKGWLGFDPTNNLIALENHIKVAHGKDYSDCAPIKGVLYTSSSTNTTEYSVEVFAREENAPDVFTQSQSQGFGKRANQQQLDFQMQWQQQQQQQQQQLREQSGTIF</sequence>
<dbReference type="EMBL" id="NQXA01000002">
    <property type="protein sequence ID" value="PHQ30202.1"/>
    <property type="molecule type" value="Genomic_DNA"/>
</dbReference>
<accession>A0A2G1VTU0</accession>
<proteinExistence type="predicted"/>
<dbReference type="AlphaFoldDB" id="A0A2G1VTU0"/>